<comment type="caution">
    <text evidence="7">The sequence shown here is derived from an EMBL/GenBank/DDBJ whole genome shotgun (WGS) entry which is preliminary data.</text>
</comment>
<dbReference type="OrthoDB" id="9179041at2"/>
<dbReference type="PANTHER" id="PTHR30055">
    <property type="entry name" value="HTH-TYPE TRANSCRIPTIONAL REGULATOR RUTR"/>
    <property type="match status" value="1"/>
</dbReference>
<evidence type="ECO:0000313" key="8">
    <source>
        <dbReference type="Proteomes" id="UP000298058"/>
    </source>
</evidence>
<proteinExistence type="predicted"/>
<reference evidence="7" key="1">
    <citation type="journal article" date="2019" name="PLoS Negl. Trop. Dis.">
        <title>Revisiting the worldwide diversity of Leptospira species in the environment.</title>
        <authorList>
            <person name="Vincent A.T."/>
            <person name="Schiettekatte O."/>
            <person name="Bourhy P."/>
            <person name="Veyrier F.J."/>
            <person name="Picardeau M."/>
        </authorList>
    </citation>
    <scope>NUCLEOTIDE SEQUENCE [LARGE SCALE GENOMIC DNA]</scope>
    <source>
        <strain evidence="7">201300427</strain>
    </source>
</reference>
<dbReference type="InterPro" id="IPR001647">
    <property type="entry name" value="HTH_TetR"/>
</dbReference>
<dbReference type="InterPro" id="IPR050109">
    <property type="entry name" value="HTH-type_TetR-like_transc_reg"/>
</dbReference>
<feature type="domain" description="HTH tetR-type" evidence="6">
    <location>
        <begin position="33"/>
        <end position="93"/>
    </location>
</feature>
<gene>
    <name evidence="7" type="ORF">EHS15_17465</name>
</gene>
<evidence type="ECO:0000256" key="4">
    <source>
        <dbReference type="PROSITE-ProRule" id="PRU00335"/>
    </source>
</evidence>
<sequence>MAKKNATPGAKTPTLAPSKKSKSANTESSYHHGDLRNTLLVRSESILEEKGVGALSLRDVASELGVSHAAPYRHFPRKIDLLFALAARGFSDLSDAMQKSWSVSEDPLEKLKASGRAYIMLVLDHPRRTELMFGGDIQCEEAPDDLKKIGQEAYLGLYRIVEFGQKEGVLKKTVPTPSLSMSVWSAVHGFAVLNERTWREAKTSEAKKRMEEQIDILLRIVIDGSKEVKS</sequence>
<dbReference type="RefSeq" id="WP_135761880.1">
    <property type="nucleotide sequence ID" value="NZ_RQHW01000078.1"/>
</dbReference>
<dbReference type="Proteomes" id="UP000298058">
    <property type="component" value="Unassembled WGS sequence"/>
</dbReference>
<dbReference type="Pfam" id="PF00440">
    <property type="entry name" value="TetR_N"/>
    <property type="match status" value="1"/>
</dbReference>
<dbReference type="EMBL" id="RQHW01000078">
    <property type="protein sequence ID" value="TGN17326.1"/>
    <property type="molecule type" value="Genomic_DNA"/>
</dbReference>
<dbReference type="GO" id="GO:0000976">
    <property type="term" value="F:transcription cis-regulatory region binding"/>
    <property type="evidence" value="ECO:0007669"/>
    <property type="project" value="TreeGrafter"/>
</dbReference>
<dbReference type="InterPro" id="IPR009057">
    <property type="entry name" value="Homeodomain-like_sf"/>
</dbReference>
<keyword evidence="8" id="KW-1185">Reference proteome</keyword>
<accession>A0A4R9LU75</accession>
<feature type="DNA-binding region" description="H-T-H motif" evidence="4">
    <location>
        <begin position="56"/>
        <end position="75"/>
    </location>
</feature>
<dbReference type="SUPFAM" id="SSF48498">
    <property type="entry name" value="Tetracyclin repressor-like, C-terminal domain"/>
    <property type="match status" value="1"/>
</dbReference>
<evidence type="ECO:0000256" key="3">
    <source>
        <dbReference type="ARBA" id="ARBA00023163"/>
    </source>
</evidence>
<dbReference type="GO" id="GO:0003700">
    <property type="term" value="F:DNA-binding transcription factor activity"/>
    <property type="evidence" value="ECO:0007669"/>
    <property type="project" value="TreeGrafter"/>
</dbReference>
<dbReference type="SUPFAM" id="SSF46689">
    <property type="entry name" value="Homeodomain-like"/>
    <property type="match status" value="1"/>
</dbReference>
<dbReference type="InterPro" id="IPR025996">
    <property type="entry name" value="MT1864/Rv1816-like_C"/>
</dbReference>
<evidence type="ECO:0000256" key="1">
    <source>
        <dbReference type="ARBA" id="ARBA00023015"/>
    </source>
</evidence>
<dbReference type="InterPro" id="IPR036271">
    <property type="entry name" value="Tet_transcr_reg_TetR-rel_C_sf"/>
</dbReference>
<dbReference type="PROSITE" id="PS50977">
    <property type="entry name" value="HTH_TETR_2"/>
    <property type="match status" value="1"/>
</dbReference>
<dbReference type="Gene3D" id="1.10.357.10">
    <property type="entry name" value="Tetracycline Repressor, domain 2"/>
    <property type="match status" value="1"/>
</dbReference>
<keyword evidence="2 4" id="KW-0238">DNA-binding</keyword>
<evidence type="ECO:0000256" key="5">
    <source>
        <dbReference type="SAM" id="MobiDB-lite"/>
    </source>
</evidence>
<dbReference type="Pfam" id="PF13305">
    <property type="entry name" value="TetR_C_33"/>
    <property type="match status" value="1"/>
</dbReference>
<evidence type="ECO:0000313" key="7">
    <source>
        <dbReference type="EMBL" id="TGN17326.1"/>
    </source>
</evidence>
<feature type="region of interest" description="Disordered" evidence="5">
    <location>
        <begin position="1"/>
        <end position="31"/>
    </location>
</feature>
<evidence type="ECO:0000259" key="6">
    <source>
        <dbReference type="PROSITE" id="PS50977"/>
    </source>
</evidence>
<dbReference type="AlphaFoldDB" id="A0A4R9LU75"/>
<organism evidence="7 8">
    <name type="scientific">Leptospira idonii</name>
    <dbReference type="NCBI Taxonomy" id="1193500"/>
    <lineage>
        <taxon>Bacteria</taxon>
        <taxon>Pseudomonadati</taxon>
        <taxon>Spirochaetota</taxon>
        <taxon>Spirochaetia</taxon>
        <taxon>Leptospirales</taxon>
        <taxon>Leptospiraceae</taxon>
        <taxon>Leptospira</taxon>
    </lineage>
</organism>
<dbReference type="PANTHER" id="PTHR30055:SF220">
    <property type="entry name" value="TETR-FAMILY REGULATORY PROTEIN"/>
    <property type="match status" value="1"/>
</dbReference>
<protein>
    <submittedName>
        <fullName evidence="7">TetR/AcrR family transcriptional regulator</fullName>
    </submittedName>
</protein>
<name>A0A4R9LU75_9LEPT</name>
<keyword evidence="1" id="KW-0805">Transcription regulation</keyword>
<evidence type="ECO:0000256" key="2">
    <source>
        <dbReference type="ARBA" id="ARBA00023125"/>
    </source>
</evidence>
<keyword evidence="3" id="KW-0804">Transcription</keyword>